<dbReference type="KEGG" id="aact:ACT75_00075"/>
<dbReference type="Pfam" id="PF05707">
    <property type="entry name" value="Zot"/>
    <property type="match status" value="1"/>
</dbReference>
<dbReference type="RefSeq" id="WP_061866512.1">
    <property type="nucleotide sequence ID" value="NZ_CP012959.1"/>
</dbReference>
<proteinExistence type="predicted"/>
<feature type="compositionally biased region" description="Polar residues" evidence="1">
    <location>
        <begin position="265"/>
        <end position="275"/>
    </location>
</feature>
<evidence type="ECO:0000313" key="5">
    <source>
        <dbReference type="Proteomes" id="UP000072236"/>
    </source>
</evidence>
<sequence length="376" mass="42969">MAISAYVGIPGSGKSYEVVSSVIVENYLKGRRIVTNIEGITDEKVREYCLNKKNAKEDDLGQLIRVSDEDCQRDDFFPYKGSDDNTICKSGDLICIDEVWRIFPTNEIKSNHRSFIAEHRHFTDEETGVCCDLVVINQSVTGIPRFIKDRIETTFLMSRLVSLGLGKRYRVNVYTGVKCNKQGLVAQYQNKYNEDIFKLYKSFDGVNGKQSVVDDRQNFFKSGTFRLMVIFVIGAFSYSFYALKPYIYPDVQDEQAQHQTKNDGTHNQSFINQGPQDVKGAKHIKDNEFADLYEAMTTGDDLKIQQKELLSEKWKITGELSKNGQLFVVLMDTKNNLRLEPRRFFNGEGRELKGVIGGEVVSYYSGVLKNENVFKQ</sequence>
<dbReference type="Gene3D" id="3.40.50.300">
    <property type="entry name" value="P-loop containing nucleotide triphosphate hydrolases"/>
    <property type="match status" value="1"/>
</dbReference>
<dbReference type="InterPro" id="IPR027417">
    <property type="entry name" value="P-loop_NTPase"/>
</dbReference>
<reference evidence="3 5" key="1">
    <citation type="submission" date="2015-10" db="EMBL/GenBank/DDBJ databases">
        <title>Tn-seq of a polymicrobial infection.</title>
        <authorList>
            <person name="Stacy A."/>
            <person name="Rumbaugh K.P."/>
            <person name="Whiteley M."/>
        </authorList>
    </citation>
    <scope>NUCLEOTIDE SEQUENCE [LARGE SCALE GENOMIC DNA]</scope>
    <source>
        <strain evidence="3 5">624</strain>
    </source>
</reference>
<protein>
    <recommendedName>
        <fullName evidence="2">Zona occludens toxin N-terminal domain-containing protein</fullName>
    </recommendedName>
</protein>
<dbReference type="KEGG" id="aact:ACT75_00130"/>
<dbReference type="InterPro" id="IPR008900">
    <property type="entry name" value="Zot_N"/>
</dbReference>
<dbReference type="Proteomes" id="UP000072236">
    <property type="component" value="Chromosome"/>
</dbReference>
<dbReference type="EMBL" id="CP012959">
    <property type="protein sequence ID" value="AMQ93049.1"/>
    <property type="molecule type" value="Genomic_DNA"/>
</dbReference>
<evidence type="ECO:0000313" key="4">
    <source>
        <dbReference type="EMBL" id="AMQ93049.1"/>
    </source>
</evidence>
<feature type="region of interest" description="Disordered" evidence="1">
    <location>
        <begin position="254"/>
        <end position="277"/>
    </location>
</feature>
<evidence type="ECO:0000256" key="1">
    <source>
        <dbReference type="SAM" id="MobiDB-lite"/>
    </source>
</evidence>
<name>A0AAC8XVQ7_AGGAC</name>
<feature type="domain" description="Zona occludens toxin N-terminal" evidence="2">
    <location>
        <begin position="3"/>
        <end position="202"/>
    </location>
</feature>
<gene>
    <name evidence="3" type="ORF">ACT75_00075</name>
    <name evidence="4" type="ORF">ACT75_00130</name>
</gene>
<organism evidence="3 5">
    <name type="scientific">Aggregatibacter actinomycetemcomitans</name>
    <name type="common">Actinobacillus actinomycetemcomitans</name>
    <name type="synonym">Haemophilus actinomycetemcomitans</name>
    <dbReference type="NCBI Taxonomy" id="714"/>
    <lineage>
        <taxon>Bacteria</taxon>
        <taxon>Pseudomonadati</taxon>
        <taxon>Pseudomonadota</taxon>
        <taxon>Gammaproteobacteria</taxon>
        <taxon>Pasteurellales</taxon>
        <taxon>Pasteurellaceae</taxon>
        <taxon>Aggregatibacter</taxon>
    </lineage>
</organism>
<evidence type="ECO:0000313" key="3">
    <source>
        <dbReference type="EMBL" id="AMQ93040.1"/>
    </source>
</evidence>
<dbReference type="EMBL" id="CP012959">
    <property type="protein sequence ID" value="AMQ93040.1"/>
    <property type="molecule type" value="Genomic_DNA"/>
</dbReference>
<accession>A0AAC8XVQ7</accession>
<evidence type="ECO:0000259" key="2">
    <source>
        <dbReference type="Pfam" id="PF05707"/>
    </source>
</evidence>
<dbReference type="AlphaFoldDB" id="A0AAC8XVQ7"/>